<dbReference type="InterPro" id="IPR002589">
    <property type="entry name" value="Macro_dom"/>
</dbReference>
<feature type="region of interest" description="Disordered" evidence="1">
    <location>
        <begin position="1"/>
        <end position="98"/>
    </location>
</feature>
<accession>A0ABM1M0Z2</accession>
<organism evidence="3 4">
    <name type="scientific">Nicrophorus vespilloides</name>
    <name type="common">Boreal carrion beetle</name>
    <dbReference type="NCBI Taxonomy" id="110193"/>
    <lineage>
        <taxon>Eukaryota</taxon>
        <taxon>Metazoa</taxon>
        <taxon>Ecdysozoa</taxon>
        <taxon>Arthropoda</taxon>
        <taxon>Hexapoda</taxon>
        <taxon>Insecta</taxon>
        <taxon>Pterygota</taxon>
        <taxon>Neoptera</taxon>
        <taxon>Endopterygota</taxon>
        <taxon>Coleoptera</taxon>
        <taxon>Polyphaga</taxon>
        <taxon>Staphyliniformia</taxon>
        <taxon>Silphidae</taxon>
        <taxon>Nicrophorinae</taxon>
        <taxon>Nicrophorus</taxon>
    </lineage>
</organism>
<dbReference type="GeneID" id="108556583"/>
<sequence length="463" mass="53564">MNRNNKSTQKNKKKGKKSDKKKHNESAKVSNESVAPSKSEPKPDVSNNIETVKEKVAQVSLSNDGAVASDSRSDPFMRNCKTNSNESNKHSNDTRKAECPLKQDKRSIELEEALDTYMNCFRLKKNMEYKCVEEIEADLFAMKKEYHLGHCVAEDFNMGSGIALEFRKLFKQVDVLLNQRVKQGGLGLLESDGRYIYYLVTKRESNGKPTLETLFKSVYKMKCHIVENDVKMLALPRIGCGLDRLEWSEVKNMLEFVFTGTECKITICNYQMAQESVSVAKSKHQLRKCNITQVFDADIKDIEEYSIIVYLGSEDARVTPQISKLDSHFNIMKEYRNSPRIGTTVLTKVQQDKYLIYGCIVKRKQYDPVDYVQFLKCIADINKMNLKLKPPYYYVAMLKENDNDNLLMSKIVNLMRNCFHNVDILLYPNPSFPKGYKRKSEVQPRQRHQSSSKRQKLINEYFK</sequence>
<dbReference type="Proteomes" id="UP000695000">
    <property type="component" value="Unplaced"/>
</dbReference>
<reference evidence="4" key="1">
    <citation type="submission" date="2025-08" db="UniProtKB">
        <authorList>
            <consortium name="RefSeq"/>
        </authorList>
    </citation>
    <scope>IDENTIFICATION</scope>
    <source>
        <tissue evidence="4">Whole Larva</tissue>
    </source>
</reference>
<evidence type="ECO:0000313" key="4">
    <source>
        <dbReference type="RefSeq" id="XP_017768242.1"/>
    </source>
</evidence>
<evidence type="ECO:0000256" key="1">
    <source>
        <dbReference type="SAM" id="MobiDB-lite"/>
    </source>
</evidence>
<feature type="compositionally biased region" description="Basic residues" evidence="1">
    <location>
        <begin position="9"/>
        <end position="23"/>
    </location>
</feature>
<feature type="compositionally biased region" description="Basic residues" evidence="1">
    <location>
        <begin position="445"/>
        <end position="456"/>
    </location>
</feature>
<proteinExistence type="predicted"/>
<dbReference type="SUPFAM" id="SSF52949">
    <property type="entry name" value="Macro domain-like"/>
    <property type="match status" value="1"/>
</dbReference>
<dbReference type="PANTHER" id="PTHR12521">
    <property type="entry name" value="PROTEIN C6ORF130"/>
    <property type="match status" value="1"/>
</dbReference>
<dbReference type="PANTHER" id="PTHR12521:SF0">
    <property type="entry name" value="ADP-RIBOSE GLYCOHYDROLASE OARD1"/>
    <property type="match status" value="1"/>
</dbReference>
<dbReference type="PROSITE" id="PS51154">
    <property type="entry name" value="MACRO"/>
    <property type="match status" value="1"/>
</dbReference>
<gene>
    <name evidence="4" type="primary">LOC108556583</name>
</gene>
<dbReference type="CDD" id="cd02901">
    <property type="entry name" value="Macro_Poa1p-like"/>
    <property type="match status" value="1"/>
</dbReference>
<feature type="domain" description="Macro" evidence="2">
    <location>
        <begin position="119"/>
        <end position="278"/>
    </location>
</feature>
<evidence type="ECO:0000313" key="3">
    <source>
        <dbReference type="Proteomes" id="UP000695000"/>
    </source>
</evidence>
<feature type="compositionally biased region" description="Basic and acidic residues" evidence="1">
    <location>
        <begin position="87"/>
        <end position="98"/>
    </location>
</feature>
<dbReference type="RefSeq" id="XP_017768242.1">
    <property type="nucleotide sequence ID" value="XM_017912753.1"/>
</dbReference>
<name>A0ABM1M0Z2_NICVS</name>
<dbReference type="Gene3D" id="3.40.220.10">
    <property type="entry name" value="Leucine Aminopeptidase, subunit E, domain 1"/>
    <property type="match status" value="1"/>
</dbReference>
<evidence type="ECO:0000259" key="2">
    <source>
        <dbReference type="PROSITE" id="PS51154"/>
    </source>
</evidence>
<protein>
    <submittedName>
        <fullName evidence="4">Uncharacterized protein LOC108556583</fullName>
    </submittedName>
</protein>
<dbReference type="InterPro" id="IPR050892">
    <property type="entry name" value="ADP-ribose_metab_enzymes"/>
</dbReference>
<feature type="region of interest" description="Disordered" evidence="1">
    <location>
        <begin position="436"/>
        <end position="463"/>
    </location>
</feature>
<dbReference type="InterPro" id="IPR043472">
    <property type="entry name" value="Macro_dom-like"/>
</dbReference>
<keyword evidence="3" id="KW-1185">Reference proteome</keyword>